<dbReference type="PANTHER" id="PTHR43767:SF1">
    <property type="entry name" value="NONRIBOSOMAL PEPTIDE SYNTHASE PES1 (EUROFUNG)-RELATED"/>
    <property type="match status" value="1"/>
</dbReference>
<dbReference type="InterPro" id="IPR050237">
    <property type="entry name" value="ATP-dep_AMP-bd_enzyme"/>
</dbReference>
<dbReference type="RefSeq" id="WP_184086541.1">
    <property type="nucleotide sequence ID" value="NZ_JACHIJ010000004.1"/>
</dbReference>
<dbReference type="EMBL" id="JACHIJ010000004">
    <property type="protein sequence ID" value="MBB5053168.1"/>
    <property type="molecule type" value="Genomic_DNA"/>
</dbReference>
<organism evidence="3 4">
    <name type="scientific">Afipia massiliensis</name>
    <dbReference type="NCBI Taxonomy" id="211460"/>
    <lineage>
        <taxon>Bacteria</taxon>
        <taxon>Pseudomonadati</taxon>
        <taxon>Pseudomonadota</taxon>
        <taxon>Alphaproteobacteria</taxon>
        <taxon>Hyphomicrobiales</taxon>
        <taxon>Nitrobacteraceae</taxon>
        <taxon>Afipia</taxon>
    </lineage>
</organism>
<gene>
    <name evidence="3" type="ORF">HNQ36_003159</name>
</gene>
<feature type="domain" description="AMP-binding enzyme C-terminal" evidence="2">
    <location>
        <begin position="427"/>
        <end position="502"/>
    </location>
</feature>
<comment type="caution">
    <text evidence="3">The sequence shown here is derived from an EMBL/GenBank/DDBJ whole genome shotgun (WGS) entry which is preliminary data.</text>
</comment>
<keyword evidence="3" id="KW-0436">Ligase</keyword>
<evidence type="ECO:0000313" key="4">
    <source>
        <dbReference type="Proteomes" id="UP000521227"/>
    </source>
</evidence>
<dbReference type="InterPro" id="IPR045851">
    <property type="entry name" value="AMP-bd_C_sf"/>
</dbReference>
<dbReference type="Gene3D" id="3.30.300.30">
    <property type="match status" value="1"/>
</dbReference>
<dbReference type="InterPro" id="IPR000873">
    <property type="entry name" value="AMP-dep_synth/lig_dom"/>
</dbReference>
<dbReference type="AlphaFoldDB" id="A0A840N5R7"/>
<sequence length="525" mass="56901">MATSYSLADIVQRNALSSTGGERVALTNEGASFTYRQLNDRSLRLANALLGLGVRKGDSVAVLMGNSHEWPEALFAISSIGAVCVPVNVLLNDREVEHVVRDSGAIAVIADKVAERALGGLSALPERLIRVGDFETPAGGTWHGYEDLLTRAAASVPDYRPDPSDKVMMYYTSGTTGLPKGAVHSQAGVLWNAYHQIGDVGLSRDNVYLLIPSLSWAAGFHDIMLALMWLGGRIAMVPTGGLTIDRVVSAIEKEGVTHVLLVPTLLKMLAATPGAFERLRRTRLKRIFTGGEFVPSSVIETVNSELPECRVIPIYGMSEFPLMMTILDADDSLRYPERTGKASSIVTLAVCRADGVIADRGEGEVVIRSPANMLGYHNRPDATAEAQADGWFRTGDTGVLDDQGFLTLTGRAKDMIISGGMNIYAREIEDVVHRVAGVRDVAVVGVPDPKWGEIPVAIVVTEDGVHPEATIQSACEQQLSSYKRPRITLLREEPLPRTPTGKVLKRLLRPWAEEQMKARQDSVKS</sequence>
<evidence type="ECO:0000259" key="2">
    <source>
        <dbReference type="Pfam" id="PF13193"/>
    </source>
</evidence>
<dbReference type="Pfam" id="PF13193">
    <property type="entry name" value="AMP-binding_C"/>
    <property type="match status" value="1"/>
</dbReference>
<dbReference type="InterPro" id="IPR042099">
    <property type="entry name" value="ANL_N_sf"/>
</dbReference>
<feature type="domain" description="AMP-dependent synthetase/ligase" evidence="1">
    <location>
        <begin position="21"/>
        <end position="377"/>
    </location>
</feature>
<dbReference type="Proteomes" id="UP000521227">
    <property type="component" value="Unassembled WGS sequence"/>
</dbReference>
<dbReference type="InterPro" id="IPR020845">
    <property type="entry name" value="AMP-binding_CS"/>
</dbReference>
<dbReference type="Pfam" id="PF00501">
    <property type="entry name" value="AMP-binding"/>
    <property type="match status" value="1"/>
</dbReference>
<dbReference type="InterPro" id="IPR025110">
    <property type="entry name" value="AMP-bd_C"/>
</dbReference>
<reference evidence="3 4" key="1">
    <citation type="submission" date="2020-08" db="EMBL/GenBank/DDBJ databases">
        <title>Genomic Encyclopedia of Type Strains, Phase IV (KMG-IV): sequencing the most valuable type-strain genomes for metagenomic binning, comparative biology and taxonomic classification.</title>
        <authorList>
            <person name="Goeker M."/>
        </authorList>
    </citation>
    <scope>NUCLEOTIDE SEQUENCE [LARGE SCALE GENOMIC DNA]</scope>
    <source>
        <strain evidence="3 4">DSM 17498</strain>
    </source>
</reference>
<accession>A0A840N5R7</accession>
<dbReference type="PROSITE" id="PS00455">
    <property type="entry name" value="AMP_BINDING"/>
    <property type="match status" value="1"/>
</dbReference>
<protein>
    <submittedName>
        <fullName evidence="3">Acyl-CoA synthetase (AMP-forming)/AMP-acid ligase II</fullName>
    </submittedName>
</protein>
<dbReference type="PANTHER" id="PTHR43767">
    <property type="entry name" value="LONG-CHAIN-FATTY-ACID--COA LIGASE"/>
    <property type="match status" value="1"/>
</dbReference>
<proteinExistence type="predicted"/>
<dbReference type="GO" id="GO:0016878">
    <property type="term" value="F:acid-thiol ligase activity"/>
    <property type="evidence" value="ECO:0007669"/>
    <property type="project" value="UniProtKB-ARBA"/>
</dbReference>
<dbReference type="Gene3D" id="3.40.50.12780">
    <property type="entry name" value="N-terminal domain of ligase-like"/>
    <property type="match status" value="1"/>
</dbReference>
<evidence type="ECO:0000259" key="1">
    <source>
        <dbReference type="Pfam" id="PF00501"/>
    </source>
</evidence>
<evidence type="ECO:0000313" key="3">
    <source>
        <dbReference type="EMBL" id="MBB5053168.1"/>
    </source>
</evidence>
<name>A0A840N5R7_9BRAD</name>
<dbReference type="SUPFAM" id="SSF56801">
    <property type="entry name" value="Acetyl-CoA synthetase-like"/>
    <property type="match status" value="1"/>
</dbReference>